<keyword evidence="2" id="KW-1185">Reference proteome</keyword>
<comment type="caution">
    <text evidence="1">The sequence shown here is derived from an EMBL/GenBank/DDBJ whole genome shotgun (WGS) entry which is preliminary data.</text>
</comment>
<proteinExistence type="predicted"/>
<evidence type="ECO:0000313" key="2">
    <source>
        <dbReference type="Proteomes" id="UP000749311"/>
    </source>
</evidence>
<organism evidence="1 2">
    <name type="scientific">Brooklawnia cerclae</name>
    <dbReference type="NCBI Taxonomy" id="349934"/>
    <lineage>
        <taxon>Bacteria</taxon>
        <taxon>Bacillati</taxon>
        <taxon>Actinomycetota</taxon>
        <taxon>Actinomycetes</taxon>
        <taxon>Propionibacteriales</taxon>
        <taxon>Propionibacteriaceae</taxon>
        <taxon>Brooklawnia</taxon>
    </lineage>
</organism>
<accession>A0ABX0SES9</accession>
<evidence type="ECO:0008006" key="3">
    <source>
        <dbReference type="Google" id="ProtNLM"/>
    </source>
</evidence>
<dbReference type="RefSeq" id="WP_167166160.1">
    <property type="nucleotide sequence ID" value="NZ_BAAAOO010000015.1"/>
</dbReference>
<evidence type="ECO:0000313" key="1">
    <source>
        <dbReference type="EMBL" id="NIH56885.1"/>
    </source>
</evidence>
<protein>
    <recommendedName>
        <fullName evidence="3">Antitoxin</fullName>
    </recommendedName>
</protein>
<dbReference type="EMBL" id="JAAMOZ010000001">
    <property type="protein sequence ID" value="NIH56885.1"/>
    <property type="molecule type" value="Genomic_DNA"/>
</dbReference>
<gene>
    <name evidence="1" type="ORF">FB473_001530</name>
</gene>
<sequence length="74" mass="8175">MRTTLDIDDRVLQAARELAHARQISLGAAVSALARRGLEQSSAVHVDLAFPTLQPIVDHHLITDEIVAEHRDDQ</sequence>
<reference evidence="1 2" key="1">
    <citation type="submission" date="2020-02" db="EMBL/GenBank/DDBJ databases">
        <title>Sequencing the genomes of 1000 actinobacteria strains.</title>
        <authorList>
            <person name="Klenk H.-P."/>
        </authorList>
    </citation>
    <scope>NUCLEOTIDE SEQUENCE [LARGE SCALE GENOMIC DNA]</scope>
    <source>
        <strain evidence="1 2">DSM 19609</strain>
    </source>
</reference>
<dbReference type="Proteomes" id="UP000749311">
    <property type="component" value="Unassembled WGS sequence"/>
</dbReference>
<name>A0ABX0SES9_9ACTN</name>